<dbReference type="CDD" id="cd00086">
    <property type="entry name" value="homeodomain"/>
    <property type="match status" value="1"/>
</dbReference>
<evidence type="ECO:0000256" key="4">
    <source>
        <dbReference type="ARBA" id="ARBA00023242"/>
    </source>
</evidence>
<feature type="region of interest" description="Disordered" evidence="7">
    <location>
        <begin position="1"/>
        <end position="29"/>
    </location>
</feature>
<dbReference type="InterPro" id="IPR050649">
    <property type="entry name" value="Paired_Homeobox_TFs"/>
</dbReference>
<dbReference type="InterPro" id="IPR017970">
    <property type="entry name" value="Homeobox_CS"/>
</dbReference>
<comment type="subcellular location">
    <subcellularLocation>
        <location evidence="1 5 6">Nucleus</location>
    </subcellularLocation>
</comment>
<dbReference type="PROSITE" id="PS50071">
    <property type="entry name" value="HOMEOBOX_2"/>
    <property type="match status" value="1"/>
</dbReference>
<dbReference type="GeneID" id="116224075"/>
<dbReference type="GO" id="GO:0005634">
    <property type="term" value="C:nucleus"/>
    <property type="evidence" value="ECO:0007669"/>
    <property type="project" value="UniProtKB-SubCell"/>
</dbReference>
<dbReference type="SUPFAM" id="SSF46689">
    <property type="entry name" value="Homeodomain-like"/>
    <property type="match status" value="1"/>
</dbReference>
<evidence type="ECO:0000313" key="9">
    <source>
        <dbReference type="Proteomes" id="UP000515152"/>
    </source>
</evidence>
<dbReference type="RefSeq" id="XP_031438580.1">
    <property type="nucleotide sequence ID" value="XM_031582720.2"/>
</dbReference>
<feature type="region of interest" description="Disordered" evidence="7">
    <location>
        <begin position="44"/>
        <end position="70"/>
    </location>
</feature>
<keyword evidence="9" id="KW-1185">Reference proteome</keyword>
<feature type="compositionally biased region" description="Basic and acidic residues" evidence="7">
    <location>
        <begin position="57"/>
        <end position="67"/>
    </location>
</feature>
<evidence type="ECO:0000256" key="6">
    <source>
        <dbReference type="RuleBase" id="RU000682"/>
    </source>
</evidence>
<dbReference type="Pfam" id="PF00046">
    <property type="entry name" value="Homeodomain"/>
    <property type="match status" value="1"/>
</dbReference>
<dbReference type="Proteomes" id="UP000515152">
    <property type="component" value="Chromosome 16"/>
</dbReference>
<sequence length="227" mass="25807">MKDFGARVEEERSGVSGGSSKMPKTKMSHSIEEILKKPCWLPDRGAQTMTDTVTPDPGKKMNDESPKLNKYTGHRVSHRRVRTAFTAAQLEVLEKVFQDTHYPDVHARDQLASCTQLSDGRVQIWFQNRRAKWRKSEAQVQTRSVPTLPSEHVSHLSLLTGPGHQLFHPLQQKHFLFDSSPPPLVGSSFYTSMKFHPYGALRVFHPQALPTPVHPYPHFISRHIQGN</sequence>
<dbReference type="InterPro" id="IPR009057">
    <property type="entry name" value="Homeodomain-like_sf"/>
</dbReference>
<dbReference type="SMART" id="SM00389">
    <property type="entry name" value="HOX"/>
    <property type="match status" value="1"/>
</dbReference>
<feature type="domain" description="Homeobox" evidence="8">
    <location>
        <begin position="76"/>
        <end position="136"/>
    </location>
</feature>
<evidence type="ECO:0000256" key="2">
    <source>
        <dbReference type="ARBA" id="ARBA00023125"/>
    </source>
</evidence>
<keyword evidence="4 5" id="KW-0539">Nucleus</keyword>
<dbReference type="InterPro" id="IPR001356">
    <property type="entry name" value="HD"/>
</dbReference>
<dbReference type="KEGG" id="char:116224075"/>
<keyword evidence="3 5" id="KW-0371">Homeobox</keyword>
<dbReference type="PANTHER" id="PTHR24329:SF340">
    <property type="entry name" value="ARISTALESS RELATED HOMEOBOX"/>
    <property type="match status" value="1"/>
</dbReference>
<keyword evidence="2 5" id="KW-0238">DNA-binding</keyword>
<dbReference type="PANTHER" id="PTHR24329">
    <property type="entry name" value="HOMEOBOX PROTEIN ARISTALESS"/>
    <property type="match status" value="1"/>
</dbReference>
<name>A0A6P8GUV5_CLUHA</name>
<evidence type="ECO:0000256" key="1">
    <source>
        <dbReference type="ARBA" id="ARBA00004123"/>
    </source>
</evidence>
<dbReference type="GO" id="GO:0000977">
    <property type="term" value="F:RNA polymerase II transcription regulatory region sequence-specific DNA binding"/>
    <property type="evidence" value="ECO:0007669"/>
    <property type="project" value="TreeGrafter"/>
</dbReference>
<accession>A0A6P8GUV5</accession>
<evidence type="ECO:0000256" key="5">
    <source>
        <dbReference type="PROSITE-ProRule" id="PRU00108"/>
    </source>
</evidence>
<protein>
    <submittedName>
        <fullName evidence="10">Intestine-specific homeobox</fullName>
    </submittedName>
</protein>
<feature type="compositionally biased region" description="Basic and acidic residues" evidence="7">
    <location>
        <begin position="1"/>
        <end position="13"/>
    </location>
</feature>
<dbReference type="OrthoDB" id="6159439at2759"/>
<organism evidence="9 10">
    <name type="scientific">Clupea harengus</name>
    <name type="common">Atlantic herring</name>
    <dbReference type="NCBI Taxonomy" id="7950"/>
    <lineage>
        <taxon>Eukaryota</taxon>
        <taxon>Metazoa</taxon>
        <taxon>Chordata</taxon>
        <taxon>Craniata</taxon>
        <taxon>Vertebrata</taxon>
        <taxon>Euteleostomi</taxon>
        <taxon>Actinopterygii</taxon>
        <taxon>Neopterygii</taxon>
        <taxon>Teleostei</taxon>
        <taxon>Clupei</taxon>
        <taxon>Clupeiformes</taxon>
        <taxon>Clupeoidei</taxon>
        <taxon>Clupeidae</taxon>
        <taxon>Clupea</taxon>
    </lineage>
</organism>
<evidence type="ECO:0000259" key="8">
    <source>
        <dbReference type="PROSITE" id="PS50071"/>
    </source>
</evidence>
<dbReference type="FunFam" id="1.10.10.60:FF:000551">
    <property type="entry name" value="Predicted protein"/>
    <property type="match status" value="1"/>
</dbReference>
<evidence type="ECO:0000313" key="10">
    <source>
        <dbReference type="RefSeq" id="XP_031438580.1"/>
    </source>
</evidence>
<evidence type="ECO:0000256" key="7">
    <source>
        <dbReference type="SAM" id="MobiDB-lite"/>
    </source>
</evidence>
<dbReference type="Gene3D" id="1.10.10.60">
    <property type="entry name" value="Homeodomain-like"/>
    <property type="match status" value="1"/>
</dbReference>
<dbReference type="AlphaFoldDB" id="A0A6P8GUV5"/>
<gene>
    <name evidence="10" type="primary">LOC116224075</name>
</gene>
<proteinExistence type="predicted"/>
<feature type="DNA-binding region" description="Homeobox" evidence="5">
    <location>
        <begin position="78"/>
        <end position="137"/>
    </location>
</feature>
<reference evidence="10" key="1">
    <citation type="submission" date="2025-08" db="UniProtKB">
        <authorList>
            <consortium name="RefSeq"/>
        </authorList>
    </citation>
    <scope>IDENTIFICATION</scope>
</reference>
<dbReference type="PROSITE" id="PS00027">
    <property type="entry name" value="HOMEOBOX_1"/>
    <property type="match status" value="1"/>
</dbReference>
<evidence type="ECO:0000256" key="3">
    <source>
        <dbReference type="ARBA" id="ARBA00023155"/>
    </source>
</evidence>
<dbReference type="GO" id="GO:0000981">
    <property type="term" value="F:DNA-binding transcription factor activity, RNA polymerase II-specific"/>
    <property type="evidence" value="ECO:0007669"/>
    <property type="project" value="InterPro"/>
</dbReference>